<organism evidence="2 3">
    <name type="scientific">Caulobacter endophyticus</name>
    <dbReference type="NCBI Taxonomy" id="2172652"/>
    <lineage>
        <taxon>Bacteria</taxon>
        <taxon>Pseudomonadati</taxon>
        <taxon>Pseudomonadota</taxon>
        <taxon>Alphaproteobacteria</taxon>
        <taxon>Caulobacterales</taxon>
        <taxon>Caulobacteraceae</taxon>
        <taxon>Caulobacter</taxon>
    </lineage>
</organism>
<dbReference type="EMBL" id="QDKQ01000024">
    <property type="protein sequence ID" value="PVM92743.1"/>
    <property type="molecule type" value="Genomic_DNA"/>
</dbReference>
<feature type="transmembrane region" description="Helical" evidence="1">
    <location>
        <begin position="17"/>
        <end position="36"/>
    </location>
</feature>
<accession>A0A2T9KA39</accession>
<proteinExistence type="predicted"/>
<keyword evidence="1" id="KW-1133">Transmembrane helix</keyword>
<evidence type="ECO:0000313" key="2">
    <source>
        <dbReference type="EMBL" id="PVM92743.1"/>
    </source>
</evidence>
<comment type="caution">
    <text evidence="2">The sequence shown here is derived from an EMBL/GenBank/DDBJ whole genome shotgun (WGS) entry which is preliminary data.</text>
</comment>
<protein>
    <recommendedName>
        <fullName evidence="4">TraB/GumN family protein</fullName>
    </recommendedName>
</protein>
<evidence type="ECO:0008006" key="4">
    <source>
        <dbReference type="Google" id="ProtNLM"/>
    </source>
</evidence>
<dbReference type="OrthoDB" id="7061937at2"/>
<dbReference type="Proteomes" id="UP000245073">
    <property type="component" value="Unassembled WGS sequence"/>
</dbReference>
<keyword evidence="3" id="KW-1185">Reference proteome</keyword>
<keyword evidence="1" id="KW-0472">Membrane</keyword>
<name>A0A2T9KA39_9CAUL</name>
<dbReference type="AlphaFoldDB" id="A0A2T9KA39"/>
<evidence type="ECO:0000256" key="1">
    <source>
        <dbReference type="SAM" id="Phobius"/>
    </source>
</evidence>
<reference evidence="2 3" key="1">
    <citation type="submission" date="2018-04" db="EMBL/GenBank/DDBJ databases">
        <title>The genome sequence of Caulobacter sp. 744.</title>
        <authorList>
            <person name="Gao J."/>
            <person name="Sun J."/>
        </authorList>
    </citation>
    <scope>NUCLEOTIDE SEQUENCE [LARGE SCALE GENOMIC DNA]</scope>
    <source>
        <strain evidence="2 3">774</strain>
    </source>
</reference>
<keyword evidence="1" id="KW-0812">Transmembrane</keyword>
<feature type="transmembrane region" description="Helical" evidence="1">
    <location>
        <begin position="42"/>
        <end position="61"/>
    </location>
</feature>
<sequence>MTSVNDDSGRLNLGQRIATVIWFLFGAGFLLALPVLLGLHPLVLPGVLALAALVAAPAAWLERLIFDRARRRSLLRAWIRCALALAFAFSILAAAPLYALAIVVGLDPLLAPQAVLSNGKKTVLFQGAVHVGSEPFYKAMIYDLEHALSDGYVIYYEGVRPDPAGDAFFRDVVAGGGSLNDEYKAMSKVCGLTFQGDYFQLLKPQILEHPDRHVAADVTTLQLKQEYERLAAADPAFAKKVQASVEETRRDKKDAGAMTQFFAWAQDGDPRHQSLAGVTCRGAMTLLLKAKGEKPAVLDPVILDFRNRQLAARIEAAPQDRIYVNYGAEHLKGLLAELRKADPHWKVRSVKWMRAMQAPETLRGETIE</sequence>
<feature type="transmembrane region" description="Helical" evidence="1">
    <location>
        <begin position="82"/>
        <end position="106"/>
    </location>
</feature>
<gene>
    <name evidence="2" type="ORF">DDF67_05085</name>
</gene>
<evidence type="ECO:0000313" key="3">
    <source>
        <dbReference type="Proteomes" id="UP000245073"/>
    </source>
</evidence>